<accession>A0A538TUB9</accession>
<dbReference type="PANTHER" id="PTHR43711:SF1">
    <property type="entry name" value="HISTIDINE KINASE 1"/>
    <property type="match status" value="1"/>
</dbReference>
<keyword evidence="6" id="KW-0902">Two-component regulatory system</keyword>
<evidence type="ECO:0000313" key="11">
    <source>
        <dbReference type="EMBL" id="TMQ67195.1"/>
    </source>
</evidence>
<keyword evidence="7" id="KW-0472">Membrane</keyword>
<dbReference type="PANTHER" id="PTHR43711">
    <property type="entry name" value="TWO-COMPONENT HISTIDINE KINASE"/>
    <property type="match status" value="1"/>
</dbReference>
<dbReference type="SUPFAM" id="SSF109604">
    <property type="entry name" value="HD-domain/PDEase-like"/>
    <property type="match status" value="1"/>
</dbReference>
<dbReference type="InterPro" id="IPR029016">
    <property type="entry name" value="GAF-like_dom_sf"/>
</dbReference>
<reference evidence="11 12" key="1">
    <citation type="journal article" date="2019" name="Nat. Microbiol.">
        <title>Mediterranean grassland soil C-N compound turnover is dependent on rainfall and depth, and is mediated by genomically divergent microorganisms.</title>
        <authorList>
            <person name="Diamond S."/>
            <person name="Andeer P.F."/>
            <person name="Li Z."/>
            <person name="Crits-Christoph A."/>
            <person name="Burstein D."/>
            <person name="Anantharaman K."/>
            <person name="Lane K.R."/>
            <person name="Thomas B.C."/>
            <person name="Pan C."/>
            <person name="Northen T.R."/>
            <person name="Banfield J.F."/>
        </authorList>
    </citation>
    <scope>NUCLEOTIDE SEQUENCE [LARGE SCALE GENOMIC DNA]</scope>
    <source>
        <strain evidence="11">WS_9</strain>
    </source>
</reference>
<dbReference type="SUPFAM" id="SSF55781">
    <property type="entry name" value="GAF domain-like"/>
    <property type="match status" value="2"/>
</dbReference>
<comment type="catalytic activity">
    <reaction evidence="1">
        <text>ATP + protein L-histidine = ADP + protein N-phospho-L-histidine.</text>
        <dbReference type="EC" id="2.7.13.3"/>
    </reaction>
</comment>
<dbReference type="Proteomes" id="UP000317691">
    <property type="component" value="Unassembled WGS sequence"/>
</dbReference>
<dbReference type="EC" id="2.7.13.3" evidence="2"/>
<dbReference type="InterPro" id="IPR005467">
    <property type="entry name" value="His_kinase_dom"/>
</dbReference>
<dbReference type="Pfam" id="PF02518">
    <property type="entry name" value="HATPase_c"/>
    <property type="match status" value="1"/>
</dbReference>
<evidence type="ECO:0000256" key="8">
    <source>
        <dbReference type="SAM" id="MobiDB-lite"/>
    </source>
</evidence>
<dbReference type="PRINTS" id="PR00344">
    <property type="entry name" value="BCTRLSENSOR"/>
</dbReference>
<dbReference type="FunFam" id="3.30.565.10:FF:000006">
    <property type="entry name" value="Sensor histidine kinase WalK"/>
    <property type="match status" value="1"/>
</dbReference>
<dbReference type="InterPro" id="IPR003594">
    <property type="entry name" value="HATPase_dom"/>
</dbReference>
<evidence type="ECO:0000313" key="12">
    <source>
        <dbReference type="Proteomes" id="UP000317691"/>
    </source>
</evidence>
<proteinExistence type="predicted"/>
<feature type="domain" description="HD-GYP" evidence="10">
    <location>
        <begin position="586"/>
        <end position="785"/>
    </location>
</feature>
<evidence type="ECO:0000256" key="3">
    <source>
        <dbReference type="ARBA" id="ARBA00022553"/>
    </source>
</evidence>
<keyword evidence="4" id="KW-0808">Transferase</keyword>
<dbReference type="Pfam" id="PF00512">
    <property type="entry name" value="HisKA"/>
    <property type="match status" value="1"/>
</dbReference>
<dbReference type="SUPFAM" id="SSF47384">
    <property type="entry name" value="Homodimeric domain of signal transducing histidine kinase"/>
    <property type="match status" value="1"/>
</dbReference>
<keyword evidence="3" id="KW-0597">Phosphoprotein</keyword>
<gene>
    <name evidence="11" type="ORF">E6K79_00735</name>
</gene>
<evidence type="ECO:0000259" key="10">
    <source>
        <dbReference type="PROSITE" id="PS51832"/>
    </source>
</evidence>
<dbReference type="Pfam" id="PF13185">
    <property type="entry name" value="GAF_2"/>
    <property type="match status" value="1"/>
</dbReference>
<dbReference type="InterPro" id="IPR003607">
    <property type="entry name" value="HD/PDEase_dom"/>
</dbReference>
<dbReference type="GO" id="GO:0000155">
    <property type="term" value="F:phosphorelay sensor kinase activity"/>
    <property type="evidence" value="ECO:0007669"/>
    <property type="project" value="InterPro"/>
</dbReference>
<dbReference type="InterPro" id="IPR003661">
    <property type="entry name" value="HisK_dim/P_dom"/>
</dbReference>
<dbReference type="SUPFAM" id="SSF55874">
    <property type="entry name" value="ATPase domain of HSP90 chaperone/DNA topoisomerase II/histidine kinase"/>
    <property type="match status" value="1"/>
</dbReference>
<dbReference type="SMART" id="SM00388">
    <property type="entry name" value="HisKA"/>
    <property type="match status" value="1"/>
</dbReference>
<dbReference type="InterPro" id="IPR036890">
    <property type="entry name" value="HATPase_C_sf"/>
</dbReference>
<dbReference type="InterPro" id="IPR003018">
    <property type="entry name" value="GAF"/>
</dbReference>
<dbReference type="CDD" id="cd00077">
    <property type="entry name" value="HDc"/>
    <property type="match status" value="1"/>
</dbReference>
<dbReference type="FunFam" id="1.10.287.130:FF:000001">
    <property type="entry name" value="Two-component sensor histidine kinase"/>
    <property type="match status" value="1"/>
</dbReference>
<dbReference type="EMBL" id="VBOZ01000003">
    <property type="protein sequence ID" value="TMQ67195.1"/>
    <property type="molecule type" value="Genomic_DNA"/>
</dbReference>
<sequence>MTQPNPKLGPERRAPLRLVASLGSLSFAVQSAFDTNGLVNSLAESVLDLARADQFVLLLLDYETGELEGDHFEHGHVGATGHTRIVPTPASFLGRIVRRETLIVEDPTGIRLAGGDDLSWRGGSPETMIGVPVVIGTSLLGVAVVGYRRKVSVNDRRRRLLLFLADQIGLAVDRIRTHGDLETKRRKLEEAAVALRRTEEAKSDLISVVSHELRTPLTAIKAYTETMLDNLGRPTFTMQEKFLGIVNEECDRLSRIVNDVLDLSRMESGRRRLKVESLDLARLIEEVTPTVAPELAHKRLHLVPALERDLHAIEADPDLLKQVLVNLIANAAKFSRPSTDVVVRAGRNGERMAIAVEDHGMGIAPDKLSRVFERFYRVEDGGAERVAGTGLGLAIVKSVVELHGGTIRVESVVGQGSRFVMDLPLRQHGFRDLMRSLGPFFERPELQALLQSCVEMVAEVMDARIVSLMFCNEAGTELLIQAAYGLDADMVARTRVKMGDSIAGWVAQTSENLCVTDIENDRRFRKMNHPQYETKSLLCVPLKIGGETVGVVNVNNKTTGIPFDADDLNLLVAIARRIGQAVERVRAAGESGDIPAMLTTVRAIVRARRSHLLPGSRRGFKLAADLGRGLKLQLEDVEILGYVAKIHDVGMLSVADDLLLSDRRWTEAERRRVEGHPQAGVQLLKPIEIASRVNATILSHHEHFDGHGYPRGLKGEEIPLLARILAVLDAYESMTAGRPYREPFSEEDAVAEIRRCAGTQFDPRVVEEFVRILRSREESNGAPPRPSESELNRDAVR</sequence>
<dbReference type="InterPro" id="IPR036097">
    <property type="entry name" value="HisK_dim/P_sf"/>
</dbReference>
<dbReference type="Gene3D" id="1.10.287.130">
    <property type="match status" value="1"/>
</dbReference>
<name>A0A538TUB9_UNCEI</name>
<evidence type="ECO:0000256" key="5">
    <source>
        <dbReference type="ARBA" id="ARBA00022777"/>
    </source>
</evidence>
<evidence type="ECO:0000256" key="7">
    <source>
        <dbReference type="ARBA" id="ARBA00023136"/>
    </source>
</evidence>
<feature type="region of interest" description="Disordered" evidence="8">
    <location>
        <begin position="775"/>
        <end position="797"/>
    </location>
</feature>
<dbReference type="CDD" id="cd00082">
    <property type="entry name" value="HisKA"/>
    <property type="match status" value="1"/>
</dbReference>
<dbReference type="AlphaFoldDB" id="A0A538TUB9"/>
<dbReference type="InterPro" id="IPR037522">
    <property type="entry name" value="HD_GYP_dom"/>
</dbReference>
<evidence type="ECO:0000256" key="4">
    <source>
        <dbReference type="ARBA" id="ARBA00022679"/>
    </source>
</evidence>
<dbReference type="CDD" id="cd00075">
    <property type="entry name" value="HATPase"/>
    <property type="match status" value="1"/>
</dbReference>
<dbReference type="InterPro" id="IPR050736">
    <property type="entry name" value="Sensor_HK_Regulatory"/>
</dbReference>
<evidence type="ECO:0000256" key="2">
    <source>
        <dbReference type="ARBA" id="ARBA00012438"/>
    </source>
</evidence>
<dbReference type="Gene3D" id="1.10.3210.10">
    <property type="entry name" value="Hypothetical protein af1432"/>
    <property type="match status" value="1"/>
</dbReference>
<dbReference type="InterPro" id="IPR004358">
    <property type="entry name" value="Sig_transdc_His_kin-like_C"/>
</dbReference>
<evidence type="ECO:0000256" key="1">
    <source>
        <dbReference type="ARBA" id="ARBA00000085"/>
    </source>
</evidence>
<comment type="caution">
    <text evidence="11">The sequence shown here is derived from an EMBL/GenBank/DDBJ whole genome shotgun (WGS) entry which is preliminary data.</text>
</comment>
<dbReference type="SMART" id="SM00065">
    <property type="entry name" value="GAF"/>
    <property type="match status" value="2"/>
</dbReference>
<protein>
    <recommendedName>
        <fullName evidence="2">histidine kinase</fullName>
        <ecNumber evidence="2">2.7.13.3</ecNumber>
    </recommendedName>
</protein>
<dbReference type="Pfam" id="PF13487">
    <property type="entry name" value="HD_5"/>
    <property type="match status" value="1"/>
</dbReference>
<feature type="compositionally biased region" description="Basic and acidic residues" evidence="8">
    <location>
        <begin position="787"/>
        <end position="797"/>
    </location>
</feature>
<dbReference type="PROSITE" id="PS50109">
    <property type="entry name" value="HIS_KIN"/>
    <property type="match status" value="1"/>
</dbReference>
<dbReference type="Gene3D" id="3.30.565.10">
    <property type="entry name" value="Histidine kinase-like ATPase, C-terminal domain"/>
    <property type="match status" value="1"/>
</dbReference>
<dbReference type="PROSITE" id="PS51832">
    <property type="entry name" value="HD_GYP"/>
    <property type="match status" value="1"/>
</dbReference>
<dbReference type="Pfam" id="PF01590">
    <property type="entry name" value="GAF"/>
    <property type="match status" value="1"/>
</dbReference>
<evidence type="ECO:0000256" key="6">
    <source>
        <dbReference type="ARBA" id="ARBA00023012"/>
    </source>
</evidence>
<feature type="domain" description="Histidine kinase" evidence="9">
    <location>
        <begin position="208"/>
        <end position="427"/>
    </location>
</feature>
<dbReference type="SMART" id="SM00387">
    <property type="entry name" value="HATPase_c"/>
    <property type="match status" value="1"/>
</dbReference>
<keyword evidence="5" id="KW-0418">Kinase</keyword>
<evidence type="ECO:0000259" key="9">
    <source>
        <dbReference type="PROSITE" id="PS50109"/>
    </source>
</evidence>
<organism evidence="11 12">
    <name type="scientific">Eiseniibacteriota bacterium</name>
    <dbReference type="NCBI Taxonomy" id="2212470"/>
    <lineage>
        <taxon>Bacteria</taxon>
        <taxon>Candidatus Eiseniibacteriota</taxon>
    </lineage>
</organism>
<dbReference type="Gene3D" id="3.30.450.40">
    <property type="match status" value="2"/>
</dbReference>